<dbReference type="RefSeq" id="WP_091092531.1">
    <property type="nucleotide sequence ID" value="NZ_FOHX01000020.1"/>
</dbReference>
<gene>
    <name evidence="3" type="ORF">SAMN05421811_120165</name>
</gene>
<evidence type="ECO:0000313" key="3">
    <source>
        <dbReference type="EMBL" id="SEU42868.1"/>
    </source>
</evidence>
<sequence length="80" mass="9172">MGPDRGHEWRSGKGWRSRTERIEAAHEILVLTSFFEAVDDLRLPFTKKDLLFAKQQALPADQSRRPAARRVCGRTRGPAR</sequence>
<feature type="compositionally biased region" description="Basic residues" evidence="1">
    <location>
        <begin position="66"/>
        <end position="80"/>
    </location>
</feature>
<protein>
    <recommendedName>
        <fullName evidence="2">NACHT N-terminal Helical domain-containing protein</fullName>
    </recommendedName>
</protein>
<evidence type="ECO:0000313" key="4">
    <source>
        <dbReference type="Proteomes" id="UP000199361"/>
    </source>
</evidence>
<evidence type="ECO:0000259" key="2">
    <source>
        <dbReference type="Pfam" id="PF22738"/>
    </source>
</evidence>
<dbReference type="EMBL" id="FOHX01000020">
    <property type="protein sequence ID" value="SEU42868.1"/>
    <property type="molecule type" value="Genomic_DNA"/>
</dbReference>
<dbReference type="AlphaFoldDB" id="A0A1I0LNC8"/>
<accession>A0A1I0LNC8</accession>
<evidence type="ECO:0000256" key="1">
    <source>
        <dbReference type="SAM" id="MobiDB-lite"/>
    </source>
</evidence>
<name>A0A1I0LNC8_9ACTN</name>
<dbReference type="Pfam" id="PF22738">
    <property type="entry name" value="NNH7"/>
    <property type="match status" value="1"/>
</dbReference>
<feature type="domain" description="NACHT N-terminal Helical" evidence="2">
    <location>
        <begin position="5"/>
        <end position="65"/>
    </location>
</feature>
<dbReference type="InterPro" id="IPR054567">
    <property type="entry name" value="NNH7"/>
</dbReference>
<dbReference type="Proteomes" id="UP000199361">
    <property type="component" value="Unassembled WGS sequence"/>
</dbReference>
<reference evidence="3 4" key="1">
    <citation type="submission" date="2016-10" db="EMBL/GenBank/DDBJ databases">
        <authorList>
            <person name="de Groot N.N."/>
        </authorList>
    </citation>
    <scope>NUCLEOTIDE SEQUENCE [LARGE SCALE GENOMIC DNA]</scope>
    <source>
        <strain evidence="3 4">CGMCC 4.5598</strain>
    </source>
</reference>
<feature type="region of interest" description="Disordered" evidence="1">
    <location>
        <begin position="59"/>
        <end position="80"/>
    </location>
</feature>
<keyword evidence="4" id="KW-1185">Reference proteome</keyword>
<organism evidence="3 4">
    <name type="scientific">Nonomuraea wenchangensis</name>
    <dbReference type="NCBI Taxonomy" id="568860"/>
    <lineage>
        <taxon>Bacteria</taxon>
        <taxon>Bacillati</taxon>
        <taxon>Actinomycetota</taxon>
        <taxon>Actinomycetes</taxon>
        <taxon>Streptosporangiales</taxon>
        <taxon>Streptosporangiaceae</taxon>
        <taxon>Nonomuraea</taxon>
    </lineage>
</organism>
<proteinExistence type="predicted"/>